<reference evidence="1" key="2">
    <citation type="submission" date="2021-04" db="EMBL/GenBank/DDBJ databases">
        <authorList>
            <person name="Gilroy R."/>
        </authorList>
    </citation>
    <scope>NUCLEOTIDE SEQUENCE</scope>
    <source>
        <strain evidence="1">ChiHecec2B26-12326</strain>
    </source>
</reference>
<protein>
    <submittedName>
        <fullName evidence="1">Uncharacterized protein</fullName>
    </submittedName>
</protein>
<dbReference type="AlphaFoldDB" id="A0A9D1XPR4"/>
<sequence length="180" mass="20996">MLAKLIFYSLLTQFNLHPRDYLQEDTDGDFNVSYPKADCLLDSAYDLFKNAIEYFRSHHALLDRSLLYVLIAHSHRNSSEVNVKGLVDHLFERAGVCLRLNPDEVGRGEPGDYHFSEEIIVYPKPDPSDGMQSDHLSLLKRVCDELHPNWTWIESENRDELTIIKARGLFSIRHLREVYY</sequence>
<dbReference type="Proteomes" id="UP000823847">
    <property type="component" value="Unassembled WGS sequence"/>
</dbReference>
<proteinExistence type="predicted"/>
<organism evidence="1 2">
    <name type="scientific">Candidatus Parabacteroides intestinigallinarum</name>
    <dbReference type="NCBI Taxonomy" id="2838722"/>
    <lineage>
        <taxon>Bacteria</taxon>
        <taxon>Pseudomonadati</taxon>
        <taxon>Bacteroidota</taxon>
        <taxon>Bacteroidia</taxon>
        <taxon>Bacteroidales</taxon>
        <taxon>Tannerellaceae</taxon>
        <taxon>Parabacteroides</taxon>
    </lineage>
</organism>
<dbReference type="EMBL" id="DXEN01000013">
    <property type="protein sequence ID" value="HIX85426.1"/>
    <property type="molecule type" value="Genomic_DNA"/>
</dbReference>
<gene>
    <name evidence="1" type="ORF">H9848_02295</name>
</gene>
<evidence type="ECO:0000313" key="1">
    <source>
        <dbReference type="EMBL" id="HIX85426.1"/>
    </source>
</evidence>
<evidence type="ECO:0000313" key="2">
    <source>
        <dbReference type="Proteomes" id="UP000823847"/>
    </source>
</evidence>
<name>A0A9D1XPR4_9BACT</name>
<accession>A0A9D1XPR4</accession>
<reference evidence="1" key="1">
    <citation type="journal article" date="2021" name="PeerJ">
        <title>Extensive microbial diversity within the chicken gut microbiome revealed by metagenomics and culture.</title>
        <authorList>
            <person name="Gilroy R."/>
            <person name="Ravi A."/>
            <person name="Getino M."/>
            <person name="Pursley I."/>
            <person name="Horton D.L."/>
            <person name="Alikhan N.F."/>
            <person name="Baker D."/>
            <person name="Gharbi K."/>
            <person name="Hall N."/>
            <person name="Watson M."/>
            <person name="Adriaenssens E.M."/>
            <person name="Foster-Nyarko E."/>
            <person name="Jarju S."/>
            <person name="Secka A."/>
            <person name="Antonio M."/>
            <person name="Oren A."/>
            <person name="Chaudhuri R.R."/>
            <person name="La Ragione R."/>
            <person name="Hildebrand F."/>
            <person name="Pallen M.J."/>
        </authorList>
    </citation>
    <scope>NUCLEOTIDE SEQUENCE</scope>
    <source>
        <strain evidence="1">ChiHecec2B26-12326</strain>
    </source>
</reference>
<comment type="caution">
    <text evidence="1">The sequence shown here is derived from an EMBL/GenBank/DDBJ whole genome shotgun (WGS) entry which is preliminary data.</text>
</comment>